<dbReference type="Proteomes" id="UP000684084">
    <property type="component" value="Unassembled WGS sequence"/>
</dbReference>
<accession>A0A915ZY53</accession>
<dbReference type="OrthoDB" id="2416157at2759"/>
<dbReference type="EMBL" id="CAGKOT010000073">
    <property type="protein sequence ID" value="CAB5391778.1"/>
    <property type="molecule type" value="Genomic_DNA"/>
</dbReference>
<dbReference type="VEuPathDB" id="FungiDB:RhiirFUN_020422"/>
<name>A0A915ZY53_9GLOM</name>
<gene>
    <name evidence="1" type="ORF">CHRIB12_LOCUS22114</name>
</gene>
<reference evidence="1" key="1">
    <citation type="submission" date="2020-05" db="EMBL/GenBank/DDBJ databases">
        <authorList>
            <person name="Rincon C."/>
            <person name="Sanders R I."/>
            <person name="Robbins C."/>
            <person name="Chaturvedi A."/>
        </authorList>
    </citation>
    <scope>NUCLEOTIDE SEQUENCE</scope>
    <source>
        <strain evidence="1">CHB12</strain>
    </source>
</reference>
<protein>
    <submittedName>
        <fullName evidence="1">Uncharacterized protein</fullName>
    </submittedName>
</protein>
<proteinExistence type="predicted"/>
<dbReference type="AlphaFoldDB" id="A0A915ZY53"/>
<sequence length="331" mass="38533">MMENNGECSQKRVSQQTTLNFPVLSYTHFDSSNKKSKNKLVDHIDHGEVANNEKETTPLKPIKQLKQITLNFSSITNNIRKKRFFSDIDTDDNGTDIDEESDDDECSDDKYNAVPRDGEPHMCPKEKKLRRHKYFSRLINPKHIRCICGKDLKLDKRYLVKNLKISDEIPLSMQFPCQGLSNDQIKHYILYCPSDLGESKRETELACQLFPQKFKDGHLVYSKLNSDERQELYSLQRAHATWFLDRGNLSVTSAKCKKFTARESKICEECDKLRNNSHFRDAISMQRATEKIFKYIPKRHIQDNRLVQLLGDDKLKTLYGNAIDEESDKLS</sequence>
<evidence type="ECO:0000313" key="2">
    <source>
        <dbReference type="Proteomes" id="UP000684084"/>
    </source>
</evidence>
<evidence type="ECO:0000313" key="1">
    <source>
        <dbReference type="EMBL" id="CAB5391778.1"/>
    </source>
</evidence>
<comment type="caution">
    <text evidence="1">The sequence shown here is derived from an EMBL/GenBank/DDBJ whole genome shotgun (WGS) entry which is preliminary data.</text>
</comment>
<organism evidence="1 2">
    <name type="scientific">Rhizophagus irregularis</name>
    <dbReference type="NCBI Taxonomy" id="588596"/>
    <lineage>
        <taxon>Eukaryota</taxon>
        <taxon>Fungi</taxon>
        <taxon>Fungi incertae sedis</taxon>
        <taxon>Mucoromycota</taxon>
        <taxon>Glomeromycotina</taxon>
        <taxon>Glomeromycetes</taxon>
        <taxon>Glomerales</taxon>
        <taxon>Glomeraceae</taxon>
        <taxon>Rhizophagus</taxon>
    </lineage>
</organism>